<dbReference type="SUPFAM" id="SSF46565">
    <property type="entry name" value="Chaperone J-domain"/>
    <property type="match status" value="1"/>
</dbReference>
<keyword evidence="4" id="KW-1185">Reference proteome</keyword>
<protein>
    <recommendedName>
        <fullName evidence="2">J domain-containing protein</fullName>
    </recommendedName>
</protein>
<dbReference type="SMART" id="SM00271">
    <property type="entry name" value="DnaJ"/>
    <property type="match status" value="1"/>
</dbReference>
<evidence type="ECO:0000313" key="3">
    <source>
        <dbReference type="EMBL" id="GMI35183.1"/>
    </source>
</evidence>
<evidence type="ECO:0000259" key="2">
    <source>
        <dbReference type="PROSITE" id="PS50076"/>
    </source>
</evidence>
<comment type="caution">
    <text evidence="3">The sequence shown here is derived from an EMBL/GenBank/DDBJ whole genome shotgun (WGS) entry which is preliminary data.</text>
</comment>
<dbReference type="InterPro" id="IPR050817">
    <property type="entry name" value="DjlA_DnaK_co-chaperone"/>
</dbReference>
<dbReference type="EMBL" id="BRYB01003351">
    <property type="protein sequence ID" value="GMI35183.1"/>
    <property type="molecule type" value="Genomic_DNA"/>
</dbReference>
<reference evidence="3 4" key="1">
    <citation type="journal article" date="2023" name="Commun. Biol.">
        <title>Genome analysis of Parmales, the sister group of diatoms, reveals the evolutionary specialization of diatoms from phago-mixotrophs to photoautotrophs.</title>
        <authorList>
            <person name="Ban H."/>
            <person name="Sato S."/>
            <person name="Yoshikawa S."/>
            <person name="Yamada K."/>
            <person name="Nakamura Y."/>
            <person name="Ichinomiya M."/>
            <person name="Sato N."/>
            <person name="Blanc-Mathieu R."/>
            <person name="Endo H."/>
            <person name="Kuwata A."/>
            <person name="Ogata H."/>
        </authorList>
    </citation>
    <scope>NUCLEOTIDE SEQUENCE [LARGE SCALE GENOMIC DNA]</scope>
</reference>
<evidence type="ECO:0000313" key="4">
    <source>
        <dbReference type="Proteomes" id="UP001165060"/>
    </source>
</evidence>
<dbReference type="InterPro" id="IPR036869">
    <property type="entry name" value="J_dom_sf"/>
</dbReference>
<accession>A0ABQ6MXR8</accession>
<dbReference type="PANTHER" id="PTHR24074">
    <property type="entry name" value="CO-CHAPERONE PROTEIN DJLA"/>
    <property type="match status" value="1"/>
</dbReference>
<feature type="domain" description="J" evidence="2">
    <location>
        <begin position="29"/>
        <end position="97"/>
    </location>
</feature>
<dbReference type="InterPro" id="IPR001623">
    <property type="entry name" value="DnaJ_domain"/>
</dbReference>
<gene>
    <name evidence="3" type="ORF">TeGR_g13673</name>
</gene>
<dbReference type="PROSITE" id="PS50076">
    <property type="entry name" value="DNAJ_2"/>
    <property type="match status" value="1"/>
</dbReference>
<name>A0ABQ6MXR8_9STRA</name>
<dbReference type="PROSITE" id="PS00636">
    <property type="entry name" value="DNAJ_1"/>
    <property type="match status" value="1"/>
</dbReference>
<dbReference type="InterPro" id="IPR018253">
    <property type="entry name" value="DnaJ_domain_CS"/>
</dbReference>
<evidence type="ECO:0000256" key="1">
    <source>
        <dbReference type="SAM" id="MobiDB-lite"/>
    </source>
</evidence>
<sequence length="312" mass="33843">MPFLPPPPLRPRAAPPLFASPPSPLLSKTPYELFDLPNFGPKSTAPDPKLLRSAFLALAKEHHPDAEGGDSAVFQHVKTAYDTLLDPGLRRAYDDTGRTGGGGGKGASDAAWEEYARSRGPPKKASRRRSAVNIAERLSVDPDYLRKSLQWSGSPNVPAYLQDASLPTVGSVVTFTPTTSAERQLGLVVSRNIDRGDVDSLISTLAARHRGGAGDPGFEKDLAELLERLEVSSLSLVLDSRDNEEGADTSTWCIDTSEVNCYFPKITQVEPVKVLDVHRGYERWTVDDGSVAGVASLREDFGDAWDPDDMMI</sequence>
<dbReference type="Gene3D" id="1.10.287.110">
    <property type="entry name" value="DnaJ domain"/>
    <property type="match status" value="1"/>
</dbReference>
<dbReference type="Pfam" id="PF00226">
    <property type="entry name" value="DnaJ"/>
    <property type="match status" value="1"/>
</dbReference>
<feature type="region of interest" description="Disordered" evidence="1">
    <location>
        <begin position="1"/>
        <end position="22"/>
    </location>
</feature>
<dbReference type="Proteomes" id="UP001165060">
    <property type="component" value="Unassembled WGS sequence"/>
</dbReference>
<organism evidence="3 4">
    <name type="scientific">Tetraparma gracilis</name>
    <dbReference type="NCBI Taxonomy" id="2962635"/>
    <lineage>
        <taxon>Eukaryota</taxon>
        <taxon>Sar</taxon>
        <taxon>Stramenopiles</taxon>
        <taxon>Ochrophyta</taxon>
        <taxon>Bolidophyceae</taxon>
        <taxon>Parmales</taxon>
        <taxon>Triparmaceae</taxon>
        <taxon>Tetraparma</taxon>
    </lineage>
</organism>
<proteinExistence type="predicted"/>